<comment type="caution">
    <text evidence="2">The sequence shown here is derived from an EMBL/GenBank/DDBJ whole genome shotgun (WGS) entry which is preliminary data.</text>
</comment>
<gene>
    <name evidence="2" type="ORF">MVEN_00103600</name>
</gene>
<dbReference type="Proteomes" id="UP000620124">
    <property type="component" value="Unassembled WGS sequence"/>
</dbReference>
<reference evidence="2" key="1">
    <citation type="submission" date="2020-05" db="EMBL/GenBank/DDBJ databases">
        <title>Mycena genomes resolve the evolution of fungal bioluminescence.</title>
        <authorList>
            <person name="Tsai I.J."/>
        </authorList>
    </citation>
    <scope>NUCLEOTIDE SEQUENCE</scope>
    <source>
        <strain evidence="2">CCC161011</strain>
    </source>
</reference>
<dbReference type="AlphaFoldDB" id="A0A8H6Z895"/>
<evidence type="ECO:0000313" key="3">
    <source>
        <dbReference type="Proteomes" id="UP000620124"/>
    </source>
</evidence>
<keyword evidence="3" id="KW-1185">Reference proteome</keyword>
<dbReference type="EMBL" id="JACAZI010000001">
    <property type="protein sequence ID" value="KAF7372424.1"/>
    <property type="molecule type" value="Genomic_DNA"/>
</dbReference>
<accession>A0A8H6Z895</accession>
<feature type="compositionally biased region" description="Low complexity" evidence="1">
    <location>
        <begin position="408"/>
        <end position="419"/>
    </location>
</feature>
<dbReference type="OrthoDB" id="2999551at2759"/>
<feature type="compositionally biased region" description="Low complexity" evidence="1">
    <location>
        <begin position="388"/>
        <end position="400"/>
    </location>
</feature>
<evidence type="ECO:0000313" key="2">
    <source>
        <dbReference type="EMBL" id="KAF7372424.1"/>
    </source>
</evidence>
<name>A0A8H6Z895_9AGAR</name>
<proteinExistence type="predicted"/>
<feature type="region of interest" description="Disordered" evidence="1">
    <location>
        <begin position="388"/>
        <end position="445"/>
    </location>
</feature>
<organism evidence="2 3">
    <name type="scientific">Mycena venus</name>
    <dbReference type="NCBI Taxonomy" id="2733690"/>
    <lineage>
        <taxon>Eukaryota</taxon>
        <taxon>Fungi</taxon>
        <taxon>Dikarya</taxon>
        <taxon>Basidiomycota</taxon>
        <taxon>Agaricomycotina</taxon>
        <taxon>Agaricomycetes</taxon>
        <taxon>Agaricomycetidae</taxon>
        <taxon>Agaricales</taxon>
        <taxon>Marasmiineae</taxon>
        <taxon>Mycenaceae</taxon>
        <taxon>Mycena</taxon>
    </lineage>
</organism>
<sequence>MRKGQFTDAQEKILVGYFPEYIQKLDSGVRGLELTKWKQSVASKVMQMPEFSDLDCAKNPRPKWFAMIVRKYTNYYHQVYKKDHPEEPSALTIAKANPLLKFSSILSGRQVFAHDTHAIILAASRQRVADSGTNQAATYQLVLKVMWDALSSEEKAEWDAKAEDECGDVILNQKEFGTNIEEALRGLCQGGLVGDAEMLLFYAFREPGTGDLLAGTVHGHSIHNKARFGGEKLQETYGEPWFKFADNVIPKAAVNSSISISVDENGVVSFPCVDLETIPLADLRYVLVEYFDQCWVHKDSVSSEHRPIPWNKILADPSKFYDTQEFIFPLALKDPQTYSTFETLTMGQFLASGNASRPFCFKPEEHREQTQPLSTPAKTAVQAPVQTPIQSPVQTPVQSPVGPPPTPVVTNAVVSSPAPQHLPIPTSPDGPMGKGDKKGMHKRKR</sequence>
<evidence type="ECO:0000256" key="1">
    <source>
        <dbReference type="SAM" id="MobiDB-lite"/>
    </source>
</evidence>
<protein>
    <submittedName>
        <fullName evidence="2">Uncharacterized protein</fullName>
    </submittedName>
</protein>